<comment type="subcellular location">
    <subcellularLocation>
        <location evidence="1">Nucleus</location>
    </subcellularLocation>
</comment>
<dbReference type="GO" id="GO:0033204">
    <property type="term" value="F:ribonuclease P RNA binding"/>
    <property type="evidence" value="ECO:0007669"/>
    <property type="project" value="InterPro"/>
</dbReference>
<dbReference type="Pfam" id="PF01900">
    <property type="entry name" value="RNase_P_Rpp14"/>
    <property type="match status" value="1"/>
</dbReference>
<dbReference type="SUPFAM" id="SSF160350">
    <property type="entry name" value="Rnp2-like"/>
    <property type="match status" value="1"/>
</dbReference>
<gene>
    <name evidence="7" type="ORF">CDCA_CDCA01G0005</name>
</gene>
<evidence type="ECO:0000256" key="3">
    <source>
        <dbReference type="ARBA" id="ARBA00022694"/>
    </source>
</evidence>
<comment type="caution">
    <text evidence="7">The sequence shown here is derived from an EMBL/GenBank/DDBJ whole genome shotgun (WGS) entry which is preliminary data.</text>
</comment>
<proteinExistence type="inferred from homology"/>
<keyword evidence="3 5" id="KW-0819">tRNA processing</keyword>
<dbReference type="GO" id="GO:0001682">
    <property type="term" value="P:tRNA 5'-leader removal"/>
    <property type="evidence" value="ECO:0007669"/>
    <property type="project" value="InterPro"/>
</dbReference>
<dbReference type="InterPro" id="IPR002759">
    <property type="entry name" value="Pop5/Rpp14/Rnp2-like"/>
</dbReference>
<dbReference type="PIRSF" id="PIRSF023803">
    <property type="entry name" value="Ribonuclease_P_prd"/>
    <property type="match status" value="1"/>
</dbReference>
<evidence type="ECO:0000256" key="4">
    <source>
        <dbReference type="ARBA" id="ARBA00023242"/>
    </source>
</evidence>
<dbReference type="Proteomes" id="UP001301350">
    <property type="component" value="Unassembled WGS sequence"/>
</dbReference>
<accession>A0AAV9IPF5</accession>
<keyword evidence="8" id="KW-1185">Reference proteome</keyword>
<dbReference type="EMBL" id="JANCYW010000001">
    <property type="protein sequence ID" value="KAK4533980.1"/>
    <property type="molecule type" value="Genomic_DNA"/>
</dbReference>
<evidence type="ECO:0000256" key="6">
    <source>
        <dbReference type="SAM" id="MobiDB-lite"/>
    </source>
</evidence>
<dbReference type="InterPro" id="IPR016819">
    <property type="entry name" value="RNase_P/MRP_POP5"/>
</dbReference>
<protein>
    <recommendedName>
        <fullName evidence="5">Ribonuclease P/MRP protein subunit POP5</fullName>
    </recommendedName>
</protein>
<name>A0AAV9IPF5_CYACA</name>
<dbReference type="GO" id="GO:0000172">
    <property type="term" value="C:ribonuclease MRP complex"/>
    <property type="evidence" value="ECO:0007669"/>
    <property type="project" value="TreeGrafter"/>
</dbReference>
<feature type="region of interest" description="Disordered" evidence="6">
    <location>
        <begin position="36"/>
        <end position="57"/>
    </location>
</feature>
<organism evidence="7 8">
    <name type="scientific">Cyanidium caldarium</name>
    <name type="common">Red alga</name>
    <dbReference type="NCBI Taxonomy" id="2771"/>
    <lineage>
        <taxon>Eukaryota</taxon>
        <taxon>Rhodophyta</taxon>
        <taxon>Bangiophyceae</taxon>
        <taxon>Cyanidiales</taxon>
        <taxon>Cyanidiaceae</taxon>
        <taxon>Cyanidium</taxon>
    </lineage>
</organism>
<evidence type="ECO:0000256" key="1">
    <source>
        <dbReference type="ARBA" id="ARBA00004123"/>
    </source>
</evidence>
<dbReference type="PANTHER" id="PTHR15441">
    <property type="entry name" value="RIBONUCLEASE P PROTEIN SUBUNIT P14"/>
    <property type="match status" value="1"/>
</dbReference>
<dbReference type="GO" id="GO:0005730">
    <property type="term" value="C:nucleolus"/>
    <property type="evidence" value="ECO:0007669"/>
    <property type="project" value="TreeGrafter"/>
</dbReference>
<dbReference type="InterPro" id="IPR038085">
    <property type="entry name" value="Rnp2-like_sf"/>
</dbReference>
<dbReference type="PANTHER" id="PTHR15441:SF2">
    <property type="entry name" value="RIBONUCLEASE P_MRP PROTEIN SUBUNIT POP5"/>
    <property type="match status" value="1"/>
</dbReference>
<comment type="function">
    <text evidence="5">Component of ribonuclease P, a protein complex that generates mature tRNA molecules by cleaving their 5'-ends.</text>
</comment>
<evidence type="ECO:0000313" key="8">
    <source>
        <dbReference type="Proteomes" id="UP001301350"/>
    </source>
</evidence>
<evidence type="ECO:0000256" key="2">
    <source>
        <dbReference type="ARBA" id="ARBA00010800"/>
    </source>
</evidence>
<dbReference type="Gene3D" id="3.30.70.3250">
    <property type="entry name" value="Ribonuclease P, Pop5 subunit"/>
    <property type="match status" value="1"/>
</dbReference>
<evidence type="ECO:0000256" key="5">
    <source>
        <dbReference type="PIRNR" id="PIRNR023803"/>
    </source>
</evidence>
<dbReference type="GO" id="GO:0030681">
    <property type="term" value="C:multimeric ribonuclease P complex"/>
    <property type="evidence" value="ECO:0007669"/>
    <property type="project" value="TreeGrafter"/>
</dbReference>
<keyword evidence="4" id="KW-0539">Nucleus</keyword>
<dbReference type="AlphaFoldDB" id="A0AAV9IPF5"/>
<reference evidence="7 8" key="1">
    <citation type="submission" date="2022-07" db="EMBL/GenBank/DDBJ databases">
        <title>Genome-wide signatures of adaptation to extreme environments.</title>
        <authorList>
            <person name="Cho C.H."/>
            <person name="Yoon H.S."/>
        </authorList>
    </citation>
    <scope>NUCLEOTIDE SEQUENCE [LARGE SCALE GENOMIC DNA]</scope>
    <source>
        <strain evidence="7 8">DBV 063 E5</strain>
    </source>
</reference>
<comment type="similarity">
    <text evidence="2 5">Belongs to the eukaryotic/archaeal RNase P protein component 2 family.</text>
</comment>
<sequence>MVRTKHRYLVCECQCGPPETLSSSATTFDEHCGSRKRPRVARDTRSTTRTGQPLPWTGRDLHGAIRGSVESHFGEYGAALVASALAVRYFDAATGTAIVRAPREHLRLVWAACTLLSTVRATAESTSVPAQVTVVHVGGTIRSCRQHVVQAFRARWTQFVDEHTVQEHSKRLRREVEQVFR</sequence>
<evidence type="ECO:0000313" key="7">
    <source>
        <dbReference type="EMBL" id="KAK4533980.1"/>
    </source>
</evidence>